<keyword evidence="2" id="KW-0378">Hydrolase</keyword>
<dbReference type="OrthoDB" id="9804124at2"/>
<keyword evidence="7" id="KW-0328">Glycosyltransferase</keyword>
<dbReference type="eggNOG" id="COG0768">
    <property type="taxonomic scope" value="Bacteria"/>
</dbReference>
<dbReference type="PANTHER" id="PTHR30627">
    <property type="entry name" value="PEPTIDOGLYCAN D,D-TRANSPEPTIDASE"/>
    <property type="match status" value="1"/>
</dbReference>
<dbReference type="InterPro" id="IPR050515">
    <property type="entry name" value="Beta-lactam/transpept"/>
</dbReference>
<dbReference type="PANTHER" id="PTHR30627:SF1">
    <property type="entry name" value="PEPTIDOGLYCAN D,D-TRANSPEPTIDASE FTSI"/>
    <property type="match status" value="1"/>
</dbReference>
<dbReference type="RefSeq" id="WP_013007320.1">
    <property type="nucleotide sequence ID" value="NC_013939.1"/>
</dbReference>
<dbReference type="EC" id="2.4.1.129" evidence="7"/>
<keyword evidence="4" id="KW-1133">Transmembrane helix</keyword>
<evidence type="ECO:0000256" key="1">
    <source>
        <dbReference type="ARBA" id="ARBA00004370"/>
    </source>
</evidence>
<keyword evidence="3 4" id="KW-0472">Membrane</keyword>
<reference evidence="7 8" key="1">
    <citation type="journal article" date="2010" name="DNA Res.">
        <title>Bacterial lifestyle in a deep-sea hydrothermal vent chimney revealed by the genome sequence of the thermophilic bacterium Deferribacter desulfuricans SSM1.</title>
        <authorList>
            <person name="Takaki Y."/>
            <person name="Shimamura S."/>
            <person name="Nakagawa S."/>
            <person name="Fukuhara Y."/>
            <person name="Horikawa H."/>
            <person name="Ankai A."/>
            <person name="Harada T."/>
            <person name="Hosoyama A."/>
            <person name="Oguchi A."/>
            <person name="Fukui S."/>
            <person name="Fujita N."/>
            <person name="Takami H."/>
            <person name="Takai K."/>
        </authorList>
    </citation>
    <scope>NUCLEOTIDE SEQUENCE [LARGE SCALE GENOMIC DNA]</scope>
    <source>
        <strain evidence="8">DSM 14783 / JCM 11476 / NBRC 101012 / SSM1</strain>
    </source>
</reference>
<dbReference type="Proteomes" id="UP000001520">
    <property type="component" value="Chromosome"/>
</dbReference>
<comment type="subcellular location">
    <subcellularLocation>
        <location evidence="1">Membrane</location>
    </subcellularLocation>
</comment>
<dbReference type="GO" id="GO:0051301">
    <property type="term" value="P:cell division"/>
    <property type="evidence" value="ECO:0007669"/>
    <property type="project" value="UniProtKB-KW"/>
</dbReference>
<name>D3PBU9_DEFDS</name>
<evidence type="ECO:0000256" key="4">
    <source>
        <dbReference type="SAM" id="Phobius"/>
    </source>
</evidence>
<dbReference type="GO" id="GO:0004180">
    <property type="term" value="F:carboxypeptidase activity"/>
    <property type="evidence" value="ECO:0007669"/>
    <property type="project" value="UniProtKB-KW"/>
</dbReference>
<keyword evidence="8" id="KW-1185">Reference proteome</keyword>
<keyword evidence="2" id="KW-0121">Carboxypeptidase</keyword>
<organism evidence="7 8">
    <name type="scientific">Deferribacter desulfuricans (strain DSM 14783 / JCM 11476 / NBRC 101012 / SSM1)</name>
    <dbReference type="NCBI Taxonomy" id="639282"/>
    <lineage>
        <taxon>Bacteria</taxon>
        <taxon>Pseudomonadati</taxon>
        <taxon>Deferribacterota</taxon>
        <taxon>Deferribacteres</taxon>
        <taxon>Deferribacterales</taxon>
        <taxon>Deferribacteraceae</taxon>
        <taxon>Deferribacter</taxon>
    </lineage>
</organism>
<dbReference type="Pfam" id="PF03717">
    <property type="entry name" value="PBP_dimer"/>
    <property type="match status" value="1"/>
</dbReference>
<dbReference type="GO" id="GO:0071555">
    <property type="term" value="P:cell wall organization"/>
    <property type="evidence" value="ECO:0007669"/>
    <property type="project" value="TreeGrafter"/>
</dbReference>
<keyword evidence="7" id="KW-0132">Cell division</keyword>
<keyword evidence="2" id="KW-0645">Protease</keyword>
<dbReference type="InterPro" id="IPR001460">
    <property type="entry name" value="PCN-bd_Tpept"/>
</dbReference>
<evidence type="ECO:0000259" key="6">
    <source>
        <dbReference type="Pfam" id="PF03717"/>
    </source>
</evidence>
<dbReference type="Gene3D" id="3.40.710.10">
    <property type="entry name" value="DD-peptidase/beta-lactamase superfamily"/>
    <property type="match status" value="1"/>
</dbReference>
<accession>D3PBU9</accession>
<dbReference type="STRING" id="639282.DEFDS_0590"/>
<dbReference type="GO" id="GO:0005886">
    <property type="term" value="C:plasma membrane"/>
    <property type="evidence" value="ECO:0007669"/>
    <property type="project" value="TreeGrafter"/>
</dbReference>
<feature type="domain" description="Penicillin-binding protein transpeptidase" evidence="5">
    <location>
        <begin position="231"/>
        <end position="534"/>
    </location>
</feature>
<dbReference type="GO" id="GO:0008658">
    <property type="term" value="F:penicillin binding"/>
    <property type="evidence" value="ECO:0007669"/>
    <property type="project" value="InterPro"/>
</dbReference>
<keyword evidence="7" id="KW-0808">Transferase</keyword>
<dbReference type="Pfam" id="PF00905">
    <property type="entry name" value="Transpeptidase"/>
    <property type="match status" value="1"/>
</dbReference>
<protein>
    <submittedName>
        <fullName evidence="7">Cell division protein FtsI</fullName>
        <ecNumber evidence="7">2.4.1.129</ecNumber>
    </submittedName>
</protein>
<dbReference type="SUPFAM" id="SSF56519">
    <property type="entry name" value="Penicillin binding protein dimerisation domain"/>
    <property type="match status" value="1"/>
</dbReference>
<gene>
    <name evidence="7" type="primary">ftsI</name>
    <name evidence="7" type="ordered locus">DEFDS_0590</name>
</gene>
<sequence length="558" mass="63642">MLSERGKIGFVTFIVLVMFTVVIGRLAYLQLYKHEYYAKLSKKQSIEEVRIRSDRAKIFDRNGVVIAKDIKKASVFIYGLNKSEEKYLKRKLRRFGIYKKDIAPGFHWLKRNVDVEEAEKLKRLSDSIDYFVNSKRFYPYLNTFSQILGFTGVDNQGLYGVEGVYERKLTGEEILYSVLKDSRGQLITHQDSMPNIINNNKLVLTVDSGLQKIAESILIEDFEKFKASKAIVAIMDVKSGDILVSVSKPDFDPNRFRSYDKQRWKNPVTHFTFEPGSIFKPVTFAYLLSSKKLNLDKSINCENGAYLVHGHIFNDVHKYKKLKLSEVLIHSSNIGTVKLIDSAKSNDFYRFIKKAGFGQPTGILGSSEETGLLRDPRHWSKLSKYSLSIGQELYVTPIQMLRFYAMIANDGKIITPSYIKSISYQNKLIVPEKKEIQVLDKDVAKTLQYLLRKVVTDGTGQNADSDFVSIAGKTGTAQKFDFKIGRYSSRNYIASFAGFFPAENPQYAMIVIYDSPRSSIYGGSTAAVTFRKIAEQMMIYLKKGLQIYRVSDESKRSA</sequence>
<evidence type="ECO:0000259" key="5">
    <source>
        <dbReference type="Pfam" id="PF00905"/>
    </source>
</evidence>
<evidence type="ECO:0000313" key="8">
    <source>
        <dbReference type="Proteomes" id="UP000001520"/>
    </source>
</evidence>
<proteinExistence type="predicted"/>
<dbReference type="InterPro" id="IPR012338">
    <property type="entry name" value="Beta-lactam/transpept-like"/>
</dbReference>
<keyword evidence="4" id="KW-0812">Transmembrane</keyword>
<feature type="domain" description="Penicillin-binding protein dimerisation" evidence="6">
    <location>
        <begin position="51"/>
        <end position="189"/>
    </location>
</feature>
<dbReference type="SUPFAM" id="SSF56601">
    <property type="entry name" value="beta-lactamase/transpeptidase-like"/>
    <property type="match status" value="1"/>
</dbReference>
<evidence type="ECO:0000256" key="3">
    <source>
        <dbReference type="ARBA" id="ARBA00023136"/>
    </source>
</evidence>
<evidence type="ECO:0000313" key="7">
    <source>
        <dbReference type="EMBL" id="BAI80072.1"/>
    </source>
</evidence>
<dbReference type="Gene3D" id="3.30.450.330">
    <property type="match status" value="1"/>
</dbReference>
<dbReference type="GO" id="GO:0016757">
    <property type="term" value="F:glycosyltransferase activity"/>
    <property type="evidence" value="ECO:0007669"/>
    <property type="project" value="UniProtKB-KW"/>
</dbReference>
<evidence type="ECO:0000256" key="2">
    <source>
        <dbReference type="ARBA" id="ARBA00022645"/>
    </source>
</evidence>
<keyword evidence="7" id="KW-0131">Cell cycle</keyword>
<dbReference type="EMBL" id="AP011529">
    <property type="protein sequence ID" value="BAI80072.1"/>
    <property type="molecule type" value="Genomic_DNA"/>
</dbReference>
<dbReference type="AlphaFoldDB" id="D3PBU9"/>
<dbReference type="Gene3D" id="3.90.1310.10">
    <property type="entry name" value="Penicillin-binding protein 2a (Domain 2)"/>
    <property type="match status" value="1"/>
</dbReference>
<dbReference type="HOGENOM" id="CLU_009289_6_5_0"/>
<dbReference type="KEGG" id="ddf:DEFDS_0590"/>
<feature type="transmembrane region" description="Helical" evidence="4">
    <location>
        <begin position="7"/>
        <end position="28"/>
    </location>
</feature>
<dbReference type="InterPro" id="IPR005311">
    <property type="entry name" value="PBP_dimer"/>
</dbReference>
<dbReference type="InterPro" id="IPR036138">
    <property type="entry name" value="PBP_dimer_sf"/>
</dbReference>